<keyword evidence="3" id="KW-1185">Reference proteome</keyword>
<feature type="transmembrane region" description="Helical" evidence="1">
    <location>
        <begin position="42"/>
        <end position="61"/>
    </location>
</feature>
<evidence type="ECO:0008006" key="4">
    <source>
        <dbReference type="Google" id="ProtNLM"/>
    </source>
</evidence>
<reference evidence="2 3" key="1">
    <citation type="submission" date="2024-08" db="EMBL/GenBank/DDBJ databases">
        <title>Gnathostoma spinigerum genome.</title>
        <authorList>
            <person name="Gonzalez-Bertolin B."/>
            <person name="Monzon S."/>
            <person name="Zaballos A."/>
            <person name="Jimenez P."/>
            <person name="Dekumyoy P."/>
            <person name="Varona S."/>
            <person name="Cuesta I."/>
            <person name="Sumanam S."/>
            <person name="Adisakwattana P."/>
            <person name="Gasser R.B."/>
            <person name="Hernandez-Gonzalez A."/>
            <person name="Young N.D."/>
            <person name="Perteguer M.J."/>
        </authorList>
    </citation>
    <scope>NUCLEOTIDE SEQUENCE [LARGE SCALE GENOMIC DNA]</scope>
    <source>
        <strain evidence="2">AL3</strain>
        <tissue evidence="2">Liver</tissue>
    </source>
</reference>
<dbReference type="Proteomes" id="UP001608902">
    <property type="component" value="Unassembled WGS sequence"/>
</dbReference>
<organism evidence="2 3">
    <name type="scientific">Gnathostoma spinigerum</name>
    <dbReference type="NCBI Taxonomy" id="75299"/>
    <lineage>
        <taxon>Eukaryota</taxon>
        <taxon>Metazoa</taxon>
        <taxon>Ecdysozoa</taxon>
        <taxon>Nematoda</taxon>
        <taxon>Chromadorea</taxon>
        <taxon>Rhabditida</taxon>
        <taxon>Spirurina</taxon>
        <taxon>Gnathostomatomorpha</taxon>
        <taxon>Gnathostomatoidea</taxon>
        <taxon>Gnathostomatidae</taxon>
        <taxon>Gnathostoma</taxon>
    </lineage>
</organism>
<evidence type="ECO:0000256" key="1">
    <source>
        <dbReference type="SAM" id="Phobius"/>
    </source>
</evidence>
<keyword evidence="1" id="KW-0812">Transmembrane</keyword>
<keyword evidence="1" id="KW-0472">Membrane</keyword>
<proteinExistence type="predicted"/>
<sequence>MFALSVANHQTAAITAIIALSLVVSPRWNIDNSAKAEIEFSVFWNMWTLFALPVHAALFGFSFDLSMLVELGVADTFQCIGIVLVSLLVRTIITMSVSFWLGLPLSGRFYAAIIVILRGPLQAILYLQVIQSLTSFGGNRQGLMFKTTILVTSFFAPILASGSLHLLHHFGFDTRKLQQKREEITPKDKSLCCFSIQWH</sequence>
<protein>
    <recommendedName>
        <fullName evidence="4">PIN-like protein</fullName>
    </recommendedName>
</protein>
<feature type="transmembrane region" description="Helical" evidence="1">
    <location>
        <begin position="12"/>
        <end position="30"/>
    </location>
</feature>
<feature type="transmembrane region" description="Helical" evidence="1">
    <location>
        <begin position="109"/>
        <end position="129"/>
    </location>
</feature>
<dbReference type="EMBL" id="JBGFUD010001634">
    <property type="protein sequence ID" value="MFH4976555.1"/>
    <property type="molecule type" value="Genomic_DNA"/>
</dbReference>
<evidence type="ECO:0000313" key="3">
    <source>
        <dbReference type="Proteomes" id="UP001608902"/>
    </source>
</evidence>
<feature type="transmembrane region" description="Helical" evidence="1">
    <location>
        <begin position="149"/>
        <end position="172"/>
    </location>
</feature>
<gene>
    <name evidence="2" type="ORF">AB6A40_003264</name>
</gene>
<dbReference type="AlphaFoldDB" id="A0ABD6EA79"/>
<keyword evidence="1" id="KW-1133">Transmembrane helix</keyword>
<name>A0ABD6EA79_9BILA</name>
<feature type="transmembrane region" description="Helical" evidence="1">
    <location>
        <begin position="81"/>
        <end position="102"/>
    </location>
</feature>
<comment type="caution">
    <text evidence="2">The sequence shown here is derived from an EMBL/GenBank/DDBJ whole genome shotgun (WGS) entry which is preliminary data.</text>
</comment>
<accession>A0ABD6EA79</accession>
<evidence type="ECO:0000313" key="2">
    <source>
        <dbReference type="EMBL" id="MFH4976555.1"/>
    </source>
</evidence>